<proteinExistence type="predicted"/>
<dbReference type="PANTHER" id="PTHR22916:SF51">
    <property type="entry name" value="GLYCOSYLTRANSFERASE EPSH-RELATED"/>
    <property type="match status" value="1"/>
</dbReference>
<evidence type="ECO:0000313" key="4">
    <source>
        <dbReference type="EMBL" id="RGT58029.1"/>
    </source>
</evidence>
<keyword evidence="2 4" id="KW-0808">Transferase</keyword>
<dbReference type="Gene3D" id="3.90.550.10">
    <property type="entry name" value="Spore Coat Polysaccharide Biosynthesis Protein SpsA, Chain A"/>
    <property type="match status" value="1"/>
</dbReference>
<dbReference type="Proteomes" id="UP000284731">
    <property type="component" value="Unassembled WGS sequence"/>
</dbReference>
<gene>
    <name evidence="4" type="ORF">DWX20_03000</name>
</gene>
<evidence type="ECO:0000259" key="3">
    <source>
        <dbReference type="Pfam" id="PF00535"/>
    </source>
</evidence>
<evidence type="ECO:0000256" key="2">
    <source>
        <dbReference type="ARBA" id="ARBA00022679"/>
    </source>
</evidence>
<reference evidence="4 5" key="1">
    <citation type="submission" date="2018-08" db="EMBL/GenBank/DDBJ databases">
        <title>A genome reference for cultivated species of the human gut microbiota.</title>
        <authorList>
            <person name="Zou Y."/>
            <person name="Xue W."/>
            <person name="Luo G."/>
        </authorList>
    </citation>
    <scope>NUCLEOTIDE SEQUENCE [LARGE SCALE GENOMIC DNA]</scope>
    <source>
        <strain evidence="4 5">AF18-46</strain>
    </source>
</reference>
<dbReference type="SUPFAM" id="SSF53448">
    <property type="entry name" value="Nucleotide-diphospho-sugar transferases"/>
    <property type="match status" value="1"/>
</dbReference>
<evidence type="ECO:0000256" key="1">
    <source>
        <dbReference type="ARBA" id="ARBA00022676"/>
    </source>
</evidence>
<dbReference type="InterPro" id="IPR029044">
    <property type="entry name" value="Nucleotide-diphossugar_trans"/>
</dbReference>
<dbReference type="RefSeq" id="WP_006525510.1">
    <property type="nucleotide sequence ID" value="NZ_CABJCF010000001.1"/>
</dbReference>
<dbReference type="CDD" id="cd00761">
    <property type="entry name" value="Glyco_tranf_GTA_type"/>
    <property type="match status" value="1"/>
</dbReference>
<dbReference type="GO" id="GO:0016757">
    <property type="term" value="F:glycosyltransferase activity"/>
    <property type="evidence" value="ECO:0007669"/>
    <property type="project" value="UniProtKB-KW"/>
</dbReference>
<protein>
    <submittedName>
        <fullName evidence="4">Glycosyltransferase family 2 protein</fullName>
    </submittedName>
</protein>
<keyword evidence="1" id="KW-0328">Glycosyltransferase</keyword>
<name>A0A412PIP4_9FIRM</name>
<comment type="caution">
    <text evidence="4">The sequence shown here is derived from an EMBL/GenBank/DDBJ whole genome shotgun (WGS) entry which is preliminary data.</text>
</comment>
<dbReference type="Pfam" id="PF00535">
    <property type="entry name" value="Glycos_transf_2"/>
    <property type="match status" value="1"/>
</dbReference>
<organism evidence="4 5">
    <name type="scientific">Solobacterium moorei</name>
    <dbReference type="NCBI Taxonomy" id="102148"/>
    <lineage>
        <taxon>Bacteria</taxon>
        <taxon>Bacillati</taxon>
        <taxon>Bacillota</taxon>
        <taxon>Erysipelotrichia</taxon>
        <taxon>Erysipelotrichales</taxon>
        <taxon>Erysipelotrichaceae</taxon>
        <taxon>Solobacterium</taxon>
    </lineage>
</organism>
<dbReference type="AlphaFoldDB" id="A0A412PIP4"/>
<dbReference type="InterPro" id="IPR001173">
    <property type="entry name" value="Glyco_trans_2-like"/>
</dbReference>
<evidence type="ECO:0000313" key="5">
    <source>
        <dbReference type="Proteomes" id="UP000284731"/>
    </source>
</evidence>
<feature type="domain" description="Glycosyltransferase 2-like" evidence="3">
    <location>
        <begin position="5"/>
        <end position="107"/>
    </location>
</feature>
<sequence length="342" mass="39163">MKILSIAVPCYNSQDYMEHCVETLLTGGEKVEIIIVDDGSKDGTAEIADRLAEKYPTIIKAVHQENGGHGEAVNTGIKNATGVFFKVVDSDDWLGEEALATLLEKLEMFSNSGEDAVNVPDLVLCNYIYDKVGVKNKKVINYKGYLPLNRTFTWKDVKKMPPGKYMTMHACVYRTEVLRESHLVLPKHTFYVDNIYVFKPLPYVKKLYYLDINLYHYFIGRDDQSVNEKVMIKRLDQQLRVNKIMIDTLSAYDKSIPNCTEYMYSYLEIISAITSVLATLSGTPEHLAMKEDLWKYMQETDEEIYHKVRYSFVGRAVNLPGKFGQSALLTIYKLAQKLYGFN</sequence>
<accession>A0A412PIP4</accession>
<dbReference type="EMBL" id="QRWX01000001">
    <property type="protein sequence ID" value="RGT58029.1"/>
    <property type="molecule type" value="Genomic_DNA"/>
</dbReference>
<dbReference type="PANTHER" id="PTHR22916">
    <property type="entry name" value="GLYCOSYLTRANSFERASE"/>
    <property type="match status" value="1"/>
</dbReference>